<protein>
    <submittedName>
        <fullName evidence="1">Uncharacterized protein</fullName>
    </submittedName>
</protein>
<gene>
    <name evidence="1" type="ORF">ERS007703_04056</name>
</gene>
<organism evidence="1 2">
    <name type="scientific">Mycobacterium tuberculosis</name>
    <dbReference type="NCBI Taxonomy" id="1773"/>
    <lineage>
        <taxon>Bacteria</taxon>
        <taxon>Bacillati</taxon>
        <taxon>Actinomycetota</taxon>
        <taxon>Actinomycetes</taxon>
        <taxon>Mycobacteriales</taxon>
        <taxon>Mycobacteriaceae</taxon>
        <taxon>Mycobacterium</taxon>
        <taxon>Mycobacterium tuberculosis complex</taxon>
    </lineage>
</organism>
<evidence type="ECO:0000313" key="1">
    <source>
        <dbReference type="EMBL" id="COW69092.1"/>
    </source>
</evidence>
<reference evidence="2" key="1">
    <citation type="submission" date="2015-03" db="EMBL/GenBank/DDBJ databases">
        <authorList>
            <consortium name="Pathogen Informatics"/>
        </authorList>
    </citation>
    <scope>NUCLEOTIDE SEQUENCE [LARGE SCALE GENOMIC DNA]</scope>
    <source>
        <strain evidence="2">K00500041</strain>
    </source>
</reference>
<name>A0A0U0SEE8_MYCTX</name>
<dbReference type="AlphaFoldDB" id="A0A0U0SEE8"/>
<dbReference type="Proteomes" id="UP000038802">
    <property type="component" value="Unassembled WGS sequence"/>
</dbReference>
<proteinExistence type="predicted"/>
<dbReference type="EMBL" id="CSAE01000642">
    <property type="protein sequence ID" value="COW69092.1"/>
    <property type="molecule type" value="Genomic_DNA"/>
</dbReference>
<evidence type="ECO:0000313" key="2">
    <source>
        <dbReference type="Proteomes" id="UP000038802"/>
    </source>
</evidence>
<accession>A0A0U0SEE8</accession>
<sequence length="34" mass="3621">MAHCVRIKPTPPAPLGLDQELAVAGLRLRLVDVA</sequence>